<keyword evidence="1" id="KW-0812">Transmembrane</keyword>
<dbReference type="EMBL" id="NTGA01000004">
    <property type="protein sequence ID" value="PAY24591.1"/>
    <property type="molecule type" value="Genomic_DNA"/>
</dbReference>
<comment type="caution">
    <text evidence="3">The sequence shown here is derived from an EMBL/GenBank/DDBJ whole genome shotgun (WGS) entry which is preliminary data.</text>
</comment>
<feature type="transmembrane region" description="Helical" evidence="1">
    <location>
        <begin position="38"/>
        <end position="63"/>
    </location>
</feature>
<keyword evidence="1" id="KW-0472">Membrane</keyword>
<protein>
    <recommendedName>
        <fullName evidence="2">DUF4328 domain-containing protein</fullName>
    </recommendedName>
</protein>
<keyword evidence="4" id="KW-1185">Reference proteome</keyword>
<dbReference type="Pfam" id="PF14219">
    <property type="entry name" value="DUF4328"/>
    <property type="match status" value="1"/>
</dbReference>
<evidence type="ECO:0000313" key="3">
    <source>
        <dbReference type="EMBL" id="PAY24591.1"/>
    </source>
</evidence>
<evidence type="ECO:0000313" key="4">
    <source>
        <dbReference type="Proteomes" id="UP000218810"/>
    </source>
</evidence>
<accession>A0A2A2WTT8</accession>
<feature type="transmembrane region" description="Helical" evidence="1">
    <location>
        <begin position="144"/>
        <end position="163"/>
    </location>
</feature>
<name>A0A2A2WTT8_9ACTN</name>
<dbReference type="Proteomes" id="UP000218810">
    <property type="component" value="Unassembled WGS sequence"/>
</dbReference>
<evidence type="ECO:0000256" key="1">
    <source>
        <dbReference type="SAM" id="Phobius"/>
    </source>
</evidence>
<dbReference type="AlphaFoldDB" id="A0A2A2WTT8"/>
<organism evidence="3 4">
    <name type="scientific">Dietzia natronolimnaea</name>
    <dbReference type="NCBI Taxonomy" id="161920"/>
    <lineage>
        <taxon>Bacteria</taxon>
        <taxon>Bacillati</taxon>
        <taxon>Actinomycetota</taxon>
        <taxon>Actinomycetes</taxon>
        <taxon>Mycobacteriales</taxon>
        <taxon>Dietziaceae</taxon>
        <taxon>Dietzia</taxon>
    </lineage>
</organism>
<dbReference type="InterPro" id="IPR025565">
    <property type="entry name" value="DUF4328"/>
</dbReference>
<evidence type="ECO:0000259" key="2">
    <source>
        <dbReference type="Pfam" id="PF14219"/>
    </source>
</evidence>
<reference evidence="4" key="1">
    <citation type="submission" date="2017-09" db="EMBL/GenBank/DDBJ databases">
        <authorList>
            <person name="Zhang Y."/>
            <person name="Huang X."/>
            <person name="Liu J."/>
            <person name="Lu L."/>
            <person name="Peng K."/>
        </authorList>
    </citation>
    <scope>NUCLEOTIDE SEQUENCE [LARGE SCALE GENOMIC DNA]</scope>
    <source>
        <strain evidence="4">S-XJ-1</strain>
    </source>
</reference>
<feature type="transmembrane region" description="Helical" evidence="1">
    <location>
        <begin position="117"/>
        <end position="138"/>
    </location>
</feature>
<feature type="domain" description="DUF4328" evidence="2">
    <location>
        <begin position="34"/>
        <end position="174"/>
    </location>
</feature>
<sequence length="198" mass="21519">MAMAWFAATAVVHALRYAVLAWYSERLTPWWVEATTTAVVWVAGVVAVVVGVAAAVAATAWLVDTRRRVFSPAPDPRRRAGLWVGCLVPVVNWFRIPVYLAELRMASRRAPTRSGLVRWWVAVAVNGLAVALALWRGAGEGSQAAADTVLLTALAAAAAVWAARETRAVMRSFDEPPPRFTHRLLPRGIVNASPAREE</sequence>
<gene>
    <name evidence="3" type="ORF">CEY15_01960</name>
</gene>
<keyword evidence="1" id="KW-1133">Transmembrane helix</keyword>
<proteinExistence type="predicted"/>
<dbReference type="OrthoDB" id="4774087at2"/>